<proteinExistence type="predicted"/>
<protein>
    <submittedName>
        <fullName evidence="5">Transcriptional regulator EutR</fullName>
    </submittedName>
</protein>
<keyword evidence="1" id="KW-0805">Transcription regulation</keyword>
<dbReference type="Pfam" id="PF12833">
    <property type="entry name" value="HTH_18"/>
    <property type="match status" value="1"/>
</dbReference>
<dbReference type="SMART" id="SM00342">
    <property type="entry name" value="HTH_ARAC"/>
    <property type="match status" value="1"/>
</dbReference>
<reference evidence="5 6" key="1">
    <citation type="submission" date="2012-09" db="EMBL/GenBank/DDBJ databases">
        <title>Draft Genome Sequences of 6 Strains from Genus Thauera.</title>
        <authorList>
            <person name="Liu B."/>
            <person name="Shapleigh J.P."/>
            <person name="Frostegard A.H."/>
        </authorList>
    </citation>
    <scope>NUCLEOTIDE SEQUENCE [LARGE SCALE GENOMIC DNA]</scope>
    <source>
        <strain evidence="6">47Lol / DSM 12138</strain>
    </source>
</reference>
<gene>
    <name evidence="5" type="ORF">C666_15200</name>
</gene>
<dbReference type="eggNOG" id="COG2207">
    <property type="taxonomic scope" value="Bacteria"/>
</dbReference>
<feature type="domain" description="HTH araC/xylS-type" evidence="4">
    <location>
        <begin position="228"/>
        <end position="329"/>
    </location>
</feature>
<keyword evidence="6" id="KW-1185">Reference proteome</keyword>
<dbReference type="PANTHER" id="PTHR46796:SF12">
    <property type="entry name" value="HTH-TYPE DNA-BINDING TRANSCRIPTIONAL ACTIVATOR EUTR"/>
    <property type="match status" value="1"/>
</dbReference>
<evidence type="ECO:0000313" key="5">
    <source>
        <dbReference type="EMBL" id="ENO85527.1"/>
    </source>
</evidence>
<keyword evidence="2" id="KW-0238">DNA-binding</keyword>
<dbReference type="STRING" id="1123367.GCA_000621305_00916"/>
<evidence type="ECO:0000256" key="3">
    <source>
        <dbReference type="ARBA" id="ARBA00023163"/>
    </source>
</evidence>
<evidence type="ECO:0000259" key="4">
    <source>
        <dbReference type="PROSITE" id="PS01124"/>
    </source>
</evidence>
<dbReference type="Proteomes" id="UP000013232">
    <property type="component" value="Unassembled WGS sequence"/>
</dbReference>
<sequence>MITMANGASTPLGDTKGRIRVSDVGDVDEQAANITAWYQEYDQLGAGKFFGSVTEVWLGQMQFFLETTSHALRQTCVVWPGAFWFGLPRCDSADGLVNASPLDRNAIAVRPGGADFELLTPEDYQILGVVIDETLLERHAHVAERPDLLDLLRQGESFPLLARQKARFWQRVSSTLLEAASLRQQRLPDTVCDTLVEELMTGLFELFDDHIAPVKLRHSNLSYRRLVSGARDYVLSQPDQLFSVTDLCEQLHVSRRTLQNAFHSVLDICPVNYLKALRLNAVRRTLRNSESGFKTVQDVAAQWGFWHMSQFAADYFVMFSEHPSETLKTGGGDGVRFRYPSHGCRKAGTPGHRPAS</sequence>
<dbReference type="PROSITE" id="PS01124">
    <property type="entry name" value="HTH_ARAC_FAMILY_2"/>
    <property type="match status" value="1"/>
</dbReference>
<comment type="caution">
    <text evidence="5">The sequence shown here is derived from an EMBL/GenBank/DDBJ whole genome shotgun (WGS) entry which is preliminary data.</text>
</comment>
<dbReference type="Gene3D" id="1.10.10.60">
    <property type="entry name" value="Homeodomain-like"/>
    <property type="match status" value="1"/>
</dbReference>
<dbReference type="InterPro" id="IPR050204">
    <property type="entry name" value="AraC_XylS_family_regulators"/>
</dbReference>
<dbReference type="GO" id="GO:0003700">
    <property type="term" value="F:DNA-binding transcription factor activity"/>
    <property type="evidence" value="ECO:0007669"/>
    <property type="project" value="InterPro"/>
</dbReference>
<accession>N6YT17</accession>
<dbReference type="AlphaFoldDB" id="N6YT17"/>
<keyword evidence="3" id="KW-0804">Transcription</keyword>
<evidence type="ECO:0000256" key="2">
    <source>
        <dbReference type="ARBA" id="ARBA00023125"/>
    </source>
</evidence>
<dbReference type="InterPro" id="IPR018060">
    <property type="entry name" value="HTH_AraC"/>
</dbReference>
<dbReference type="EMBL" id="AMXE01000073">
    <property type="protein sequence ID" value="ENO85527.1"/>
    <property type="molecule type" value="Genomic_DNA"/>
</dbReference>
<dbReference type="GO" id="GO:0043565">
    <property type="term" value="F:sequence-specific DNA binding"/>
    <property type="evidence" value="ECO:0007669"/>
    <property type="project" value="InterPro"/>
</dbReference>
<dbReference type="PANTHER" id="PTHR46796">
    <property type="entry name" value="HTH-TYPE TRANSCRIPTIONAL ACTIVATOR RHAS-RELATED"/>
    <property type="match status" value="1"/>
</dbReference>
<evidence type="ECO:0000256" key="1">
    <source>
        <dbReference type="ARBA" id="ARBA00023015"/>
    </source>
</evidence>
<evidence type="ECO:0000313" key="6">
    <source>
        <dbReference type="Proteomes" id="UP000013232"/>
    </source>
</evidence>
<name>N6YT17_THAL4</name>
<organism evidence="5 6">
    <name type="scientific">Thauera linaloolentis (strain DSM 12138 / JCM 21573 / CCUG 41526 / CIP 105981 / IAM 15112 / NBRC 102519 / 47Lol)</name>
    <dbReference type="NCBI Taxonomy" id="1123367"/>
    <lineage>
        <taxon>Bacteria</taxon>
        <taxon>Pseudomonadati</taxon>
        <taxon>Pseudomonadota</taxon>
        <taxon>Betaproteobacteria</taxon>
        <taxon>Rhodocyclales</taxon>
        <taxon>Zoogloeaceae</taxon>
        <taxon>Thauera</taxon>
    </lineage>
</organism>